<feature type="signal peptide" evidence="1">
    <location>
        <begin position="1"/>
        <end position="19"/>
    </location>
</feature>
<evidence type="ECO:0008006" key="4">
    <source>
        <dbReference type="Google" id="ProtNLM"/>
    </source>
</evidence>
<evidence type="ECO:0000256" key="1">
    <source>
        <dbReference type="SAM" id="SignalP"/>
    </source>
</evidence>
<evidence type="ECO:0000313" key="2">
    <source>
        <dbReference type="EMBL" id="KAF2002230.1"/>
    </source>
</evidence>
<gene>
    <name evidence="2" type="ORF">P154DRAFT_521061</name>
</gene>
<organism evidence="2 3">
    <name type="scientific">Amniculicola lignicola CBS 123094</name>
    <dbReference type="NCBI Taxonomy" id="1392246"/>
    <lineage>
        <taxon>Eukaryota</taxon>
        <taxon>Fungi</taxon>
        <taxon>Dikarya</taxon>
        <taxon>Ascomycota</taxon>
        <taxon>Pezizomycotina</taxon>
        <taxon>Dothideomycetes</taxon>
        <taxon>Pleosporomycetidae</taxon>
        <taxon>Pleosporales</taxon>
        <taxon>Amniculicolaceae</taxon>
        <taxon>Amniculicola</taxon>
    </lineage>
</organism>
<dbReference type="EMBL" id="ML977578">
    <property type="protein sequence ID" value="KAF2002230.1"/>
    <property type="molecule type" value="Genomic_DNA"/>
</dbReference>
<feature type="chain" id="PRO_5025602213" description="AA1-like domain-containing protein" evidence="1">
    <location>
        <begin position="20"/>
        <end position="180"/>
    </location>
</feature>
<sequence length="180" mass="19754">MHFLAPLTAFTLLLTPTLSTPVTGATGVTARQQSQPCAPLSYTISNYLYDSKVDGPARLLFVFKSEFRNTSIGIITDPAQEGSKCEVVSETETLPMEGECSTGRGNLMFNIRGRVGQETGDLQIIHDWRCEGQEWLSSTHHKMENLDCTARPDGTQSCFGGPDTFEPENVRRICSTPTCS</sequence>
<reference evidence="2" key="1">
    <citation type="journal article" date="2020" name="Stud. Mycol.">
        <title>101 Dothideomycetes genomes: a test case for predicting lifestyles and emergence of pathogens.</title>
        <authorList>
            <person name="Haridas S."/>
            <person name="Albert R."/>
            <person name="Binder M."/>
            <person name="Bloem J."/>
            <person name="Labutti K."/>
            <person name="Salamov A."/>
            <person name="Andreopoulos B."/>
            <person name="Baker S."/>
            <person name="Barry K."/>
            <person name="Bills G."/>
            <person name="Bluhm B."/>
            <person name="Cannon C."/>
            <person name="Castanera R."/>
            <person name="Culley D."/>
            <person name="Daum C."/>
            <person name="Ezra D."/>
            <person name="Gonzalez J."/>
            <person name="Henrissat B."/>
            <person name="Kuo A."/>
            <person name="Liang C."/>
            <person name="Lipzen A."/>
            <person name="Lutzoni F."/>
            <person name="Magnuson J."/>
            <person name="Mondo S."/>
            <person name="Nolan M."/>
            <person name="Ohm R."/>
            <person name="Pangilinan J."/>
            <person name="Park H.-J."/>
            <person name="Ramirez L."/>
            <person name="Alfaro M."/>
            <person name="Sun H."/>
            <person name="Tritt A."/>
            <person name="Yoshinaga Y."/>
            <person name="Zwiers L.-H."/>
            <person name="Turgeon B."/>
            <person name="Goodwin S."/>
            <person name="Spatafora J."/>
            <person name="Crous P."/>
            <person name="Grigoriev I."/>
        </authorList>
    </citation>
    <scope>NUCLEOTIDE SEQUENCE</scope>
    <source>
        <strain evidence="2">CBS 123094</strain>
    </source>
</reference>
<dbReference type="OrthoDB" id="3763539at2759"/>
<name>A0A6A5WJZ7_9PLEO</name>
<keyword evidence="3" id="KW-1185">Reference proteome</keyword>
<accession>A0A6A5WJZ7</accession>
<evidence type="ECO:0000313" key="3">
    <source>
        <dbReference type="Proteomes" id="UP000799779"/>
    </source>
</evidence>
<proteinExistence type="predicted"/>
<keyword evidence="1" id="KW-0732">Signal</keyword>
<dbReference type="Proteomes" id="UP000799779">
    <property type="component" value="Unassembled WGS sequence"/>
</dbReference>
<protein>
    <recommendedName>
        <fullName evidence="4">AA1-like domain-containing protein</fullName>
    </recommendedName>
</protein>
<dbReference type="AlphaFoldDB" id="A0A6A5WJZ7"/>